<evidence type="ECO:0000259" key="3">
    <source>
        <dbReference type="Pfam" id="PF08669"/>
    </source>
</evidence>
<dbReference type="PANTHER" id="PTHR43757:SF2">
    <property type="entry name" value="AMINOMETHYLTRANSFERASE, MITOCHONDRIAL"/>
    <property type="match status" value="1"/>
</dbReference>
<dbReference type="EMBL" id="JACIVI010000001">
    <property type="protein sequence ID" value="MBB1160383.1"/>
    <property type="molecule type" value="Genomic_DNA"/>
</dbReference>
<dbReference type="Proteomes" id="UP000586093">
    <property type="component" value="Unassembled WGS sequence"/>
</dbReference>
<protein>
    <submittedName>
        <fullName evidence="5">DUF1989 domain-containing protein</fullName>
    </submittedName>
</protein>
<accession>A0A839HFW0</accession>
<evidence type="ECO:0000259" key="4">
    <source>
        <dbReference type="Pfam" id="PF09347"/>
    </source>
</evidence>
<dbReference type="InterPro" id="IPR029043">
    <property type="entry name" value="GcvT/YgfZ_C"/>
</dbReference>
<keyword evidence="6" id="KW-1185">Reference proteome</keyword>
<sequence length="783" mass="83797">MDAAAEAAPPRPAPPRAAGLREPGLRRPPQPLPGRSLRVLDLPAGASLRLEDVEGGQRIELAWLPAQPGGIDPLAALGLPEAGEGLAALLAEAVPGAAACRALLEAQGLSLADLTVHAGFGPDSPAGAQLALQLPAAGWLIVGTPAPPLAPDESATATPIALWLQPAPGQALPELPPPLGPLQDEWRIPAGTARAYMVKAGEYVQVIDVAGRQCSDFQAFARHKLQAGRPVALDATLTRTLLGQAYPTPGLPSKAFDAEGEALLELVQDSCGRHDSYATACSPRYYDDAGYPGHANCSDNFNAALAPHGVPPRLAWEALNFFYNTQVDAHQRLSLDEPWSRPGDYVLLRALVDLVCVSSSCPDDIDAANGWMPTDIHVRLYPASARFPRAIAHRMSPDAPPQFTRETAFHARSAAAGARFVDYRGHWLAAGHSSTGALAEYWACREAVTVMDLSALRKFEITGPDAEALLQWTLTRDLRKLAIGQVVYTAICHPHGGVMDDGTVFRLGEHLFRLVCGDDRTGLWLREEAARMGYRAWVRSSTDQLQNLAVQGPRSRELLKGLLWTAPDRPTVEALGWFRFTPARLGHARGLPLLVSRTGYTGELGYELFCHPRDAEALWDAVWAAGQPLGLQPMGLEALDWVRIEAGLAFAGHEFDDGTDPFEAGIGFTVPLKTKAVDFVGREALLARQGHARHQLVGLAIDGHSVAAHGDAVFLGRAQVGVVTSACHSPSLQQGIALARIEPSLAVLGTALEIGALDGQQKRLPATVVRFPHFDPDKTRVRA</sequence>
<dbReference type="InterPro" id="IPR018959">
    <property type="entry name" value="DUF1989"/>
</dbReference>
<dbReference type="Pfam" id="PF08669">
    <property type="entry name" value="GCV_T_C"/>
    <property type="match status" value="1"/>
</dbReference>
<dbReference type="InterPro" id="IPR013977">
    <property type="entry name" value="GcvT_C"/>
</dbReference>
<dbReference type="InterPro" id="IPR027266">
    <property type="entry name" value="TrmE/GcvT-like"/>
</dbReference>
<dbReference type="Gene3D" id="3.30.1360.120">
    <property type="entry name" value="Probable tRNA modification gtpase trme, domain 1"/>
    <property type="match status" value="1"/>
</dbReference>
<feature type="domain" description="DUF1989" evidence="4">
    <location>
        <begin position="187"/>
        <end position="355"/>
    </location>
</feature>
<evidence type="ECO:0000256" key="1">
    <source>
        <dbReference type="SAM" id="MobiDB-lite"/>
    </source>
</evidence>
<dbReference type="Pfam" id="PF01571">
    <property type="entry name" value="GCV_T"/>
    <property type="match status" value="1"/>
</dbReference>
<dbReference type="SUPFAM" id="SSF103025">
    <property type="entry name" value="Folate-binding domain"/>
    <property type="match status" value="1"/>
</dbReference>
<dbReference type="InterPro" id="IPR006222">
    <property type="entry name" value="GCVT_N"/>
</dbReference>
<dbReference type="InterPro" id="IPR028896">
    <property type="entry name" value="GcvT/YgfZ/DmdA"/>
</dbReference>
<reference evidence="5 6" key="1">
    <citation type="submission" date="2020-08" db="EMBL/GenBank/DDBJ databases">
        <title>Aquariorum lacteus gen. nov., sp. nov., a new member of the family Comamonadaceae, isolated from freshwater aquarium.</title>
        <authorList>
            <person name="Chun S.-J."/>
        </authorList>
    </citation>
    <scope>NUCLEOTIDE SEQUENCE [LARGE SCALE GENOMIC DNA]</scope>
    <source>
        <strain evidence="5 6">SJAQ100</strain>
    </source>
</reference>
<evidence type="ECO:0000259" key="2">
    <source>
        <dbReference type="Pfam" id="PF01571"/>
    </source>
</evidence>
<dbReference type="GO" id="GO:0005829">
    <property type="term" value="C:cytosol"/>
    <property type="evidence" value="ECO:0007669"/>
    <property type="project" value="TreeGrafter"/>
</dbReference>
<dbReference type="Pfam" id="PF09347">
    <property type="entry name" value="DUF1989"/>
    <property type="match status" value="1"/>
</dbReference>
<proteinExistence type="predicted"/>
<name>A0A839HFW0_9BURK</name>
<dbReference type="PANTHER" id="PTHR43757">
    <property type="entry name" value="AMINOMETHYLTRANSFERASE"/>
    <property type="match status" value="1"/>
</dbReference>
<organism evidence="5 6">
    <name type="scientific">Aquariibacter albus</name>
    <dbReference type="NCBI Taxonomy" id="2759899"/>
    <lineage>
        <taxon>Bacteria</taxon>
        <taxon>Pseudomonadati</taxon>
        <taxon>Pseudomonadota</taxon>
        <taxon>Betaproteobacteria</taxon>
        <taxon>Burkholderiales</taxon>
        <taxon>Sphaerotilaceae</taxon>
        <taxon>Aquariibacter</taxon>
    </lineage>
</organism>
<evidence type="ECO:0000313" key="5">
    <source>
        <dbReference type="EMBL" id="MBB1160383.1"/>
    </source>
</evidence>
<feature type="domain" description="Aminomethyltransferase C-terminal" evidence="3">
    <location>
        <begin position="695"/>
        <end position="775"/>
    </location>
</feature>
<dbReference type="SUPFAM" id="SSF101790">
    <property type="entry name" value="Aminomethyltransferase beta-barrel domain"/>
    <property type="match status" value="1"/>
</dbReference>
<feature type="domain" description="GCVT N-terminal" evidence="2">
    <location>
        <begin position="409"/>
        <end position="673"/>
    </location>
</feature>
<gene>
    <name evidence="5" type="ORF">H4F90_00110</name>
</gene>
<feature type="region of interest" description="Disordered" evidence="1">
    <location>
        <begin position="1"/>
        <end position="37"/>
    </location>
</feature>
<comment type="caution">
    <text evidence="5">The sequence shown here is derived from an EMBL/GenBank/DDBJ whole genome shotgun (WGS) entry which is preliminary data.</text>
</comment>
<dbReference type="AlphaFoldDB" id="A0A839HFW0"/>
<evidence type="ECO:0000313" key="6">
    <source>
        <dbReference type="Proteomes" id="UP000586093"/>
    </source>
</evidence>